<comment type="pathway">
    <text evidence="1">Cofactor biosynthesis; adenosylcobalamin biosynthesis.</text>
</comment>
<dbReference type="UniPathway" id="UPA00148"/>
<dbReference type="InterPro" id="IPR003723">
    <property type="entry name" value="Precorrin-6x_reduct"/>
</dbReference>
<dbReference type="EMBL" id="MLJW01000045">
    <property type="protein sequence ID" value="OIR06275.1"/>
    <property type="molecule type" value="Genomic_DNA"/>
</dbReference>
<dbReference type="Pfam" id="PF02571">
    <property type="entry name" value="CbiJ"/>
    <property type="match status" value="1"/>
</dbReference>
<evidence type="ECO:0000313" key="4">
    <source>
        <dbReference type="EMBL" id="OIR06275.1"/>
    </source>
</evidence>
<dbReference type="AlphaFoldDB" id="A0A1J5SEC3"/>
<reference evidence="4" key="1">
    <citation type="submission" date="2016-10" db="EMBL/GenBank/DDBJ databases">
        <title>Sequence of Gallionella enrichment culture.</title>
        <authorList>
            <person name="Poehlein A."/>
            <person name="Muehling M."/>
            <person name="Daniel R."/>
        </authorList>
    </citation>
    <scope>NUCLEOTIDE SEQUENCE</scope>
</reference>
<accession>A0A1J5SEC3</accession>
<evidence type="ECO:0000256" key="2">
    <source>
        <dbReference type="ARBA" id="ARBA00022573"/>
    </source>
</evidence>
<evidence type="ECO:0000256" key="3">
    <source>
        <dbReference type="ARBA" id="ARBA00023002"/>
    </source>
</evidence>
<dbReference type="PANTHER" id="PTHR36925">
    <property type="entry name" value="COBALT-PRECORRIN-6A REDUCTASE"/>
    <property type="match status" value="1"/>
</dbReference>
<dbReference type="EC" id="1.3.1.54" evidence="4"/>
<sequence length="245" mass="26177">MLRTILILGGSAEAQALAGALAGRPGLKGITALAGRTAQPRRPAGALRIGGFGGAEGLADYLRAEWIAAVVDATHPFAARMGWNAAQACAAAGVPLLRLERPAWLRQPGDVWDEVEDWAAAVDRLRTGARRVLLALGRQELAPFAALTEIWFLIRSVQAPEPWPPFAQAEFLPARGPFSVADERALLLEHGIDTLVCKNSGGPTGAKLEAARALGLRVVMRRRPPRPETARADGVDQALAWLERL</sequence>
<dbReference type="GO" id="GO:0009236">
    <property type="term" value="P:cobalamin biosynthetic process"/>
    <property type="evidence" value="ECO:0007669"/>
    <property type="project" value="UniProtKB-UniPathway"/>
</dbReference>
<keyword evidence="3 4" id="KW-0560">Oxidoreductase</keyword>
<protein>
    <submittedName>
        <fullName evidence="4">Precorrin-6A reductase</fullName>
        <ecNumber evidence="4">1.3.1.54</ecNumber>
    </submittedName>
</protein>
<keyword evidence="2" id="KW-0169">Cobalamin biosynthesis</keyword>
<organism evidence="4">
    <name type="scientific">mine drainage metagenome</name>
    <dbReference type="NCBI Taxonomy" id="410659"/>
    <lineage>
        <taxon>unclassified sequences</taxon>
        <taxon>metagenomes</taxon>
        <taxon>ecological metagenomes</taxon>
    </lineage>
</organism>
<dbReference type="PROSITE" id="PS51014">
    <property type="entry name" value="COBK_CBIJ"/>
    <property type="match status" value="1"/>
</dbReference>
<comment type="caution">
    <text evidence="4">The sequence shown here is derived from an EMBL/GenBank/DDBJ whole genome shotgun (WGS) entry which is preliminary data.</text>
</comment>
<dbReference type="PANTHER" id="PTHR36925:SF1">
    <property type="entry name" value="COBALT-PRECORRIN-6A REDUCTASE"/>
    <property type="match status" value="1"/>
</dbReference>
<gene>
    <name evidence="4" type="primary">cobK_1</name>
    <name evidence="4" type="ORF">GALL_117510</name>
</gene>
<name>A0A1J5SEC3_9ZZZZ</name>
<dbReference type="NCBIfam" id="NF005968">
    <property type="entry name" value="PRK08057.1-2"/>
    <property type="match status" value="1"/>
</dbReference>
<dbReference type="GO" id="GO:0016994">
    <property type="term" value="F:precorrin-6A reductase activity"/>
    <property type="evidence" value="ECO:0007669"/>
    <property type="project" value="UniProtKB-EC"/>
</dbReference>
<evidence type="ECO:0000256" key="1">
    <source>
        <dbReference type="ARBA" id="ARBA00004953"/>
    </source>
</evidence>
<proteinExistence type="predicted"/>
<dbReference type="NCBIfam" id="TIGR00715">
    <property type="entry name" value="precor6x_red"/>
    <property type="match status" value="1"/>
</dbReference>